<reference evidence="1" key="1">
    <citation type="submission" date="2025-08" db="UniProtKB">
        <authorList>
            <consortium name="Ensembl"/>
        </authorList>
    </citation>
    <scope>IDENTIFICATION</scope>
</reference>
<protein>
    <submittedName>
        <fullName evidence="1">Uncharacterized protein</fullName>
    </submittedName>
</protein>
<dbReference type="Pfam" id="PF17701">
    <property type="entry name" value="DUF5547"/>
    <property type="match status" value="1"/>
</dbReference>
<dbReference type="AlphaFoldDB" id="A0A8C0G3T2"/>
<dbReference type="Proteomes" id="UP000694404">
    <property type="component" value="Unplaced"/>
</dbReference>
<sequence>AFRNIRHKLEVSPRDLLACSYDLHCKCTMGFCFSKSNTPVFVLQNDPKMGNVEEDYLRQNTEEIPVEVRTHLFQNTENIKFEKTENDIRNNAETHTESYSDNALHSVTYVKETDGLEMTDVE</sequence>
<name>A0A8C0G3T2_CHEAB</name>
<dbReference type="InterPro" id="IPR041537">
    <property type="entry name" value="DUF5547"/>
</dbReference>
<reference evidence="1" key="2">
    <citation type="submission" date="2025-09" db="UniProtKB">
        <authorList>
            <consortium name="Ensembl"/>
        </authorList>
    </citation>
    <scope>IDENTIFICATION</scope>
</reference>
<evidence type="ECO:0000313" key="2">
    <source>
        <dbReference type="Proteomes" id="UP000694404"/>
    </source>
</evidence>
<evidence type="ECO:0000313" key="1">
    <source>
        <dbReference type="Ensembl" id="ENSCABP00000002174.1"/>
    </source>
</evidence>
<dbReference type="GeneTree" id="ENSGT00960000191142"/>
<dbReference type="OMA" id="CSAVPMG"/>
<keyword evidence="2" id="KW-1185">Reference proteome</keyword>
<organism evidence="1 2">
    <name type="scientific">Chelonoidis abingdonii</name>
    <name type="common">Abingdon island giant tortoise</name>
    <name type="synonym">Testudo abingdonii</name>
    <dbReference type="NCBI Taxonomy" id="106734"/>
    <lineage>
        <taxon>Eukaryota</taxon>
        <taxon>Metazoa</taxon>
        <taxon>Chordata</taxon>
        <taxon>Craniata</taxon>
        <taxon>Vertebrata</taxon>
        <taxon>Euteleostomi</taxon>
        <taxon>Archelosauria</taxon>
        <taxon>Testudinata</taxon>
        <taxon>Testudines</taxon>
        <taxon>Cryptodira</taxon>
        <taxon>Durocryptodira</taxon>
        <taxon>Testudinoidea</taxon>
        <taxon>Testudinidae</taxon>
        <taxon>Chelonoidis</taxon>
    </lineage>
</organism>
<proteinExistence type="predicted"/>
<dbReference type="Ensembl" id="ENSCABT00000002349.1">
    <property type="protein sequence ID" value="ENSCABP00000002174.1"/>
    <property type="gene ID" value="ENSCABG00000001718.1"/>
</dbReference>
<accession>A0A8C0G3T2</accession>